<sequence length="77" mass="8992">MCENYSEQQLPETSFCYIEDLVEQQINEAIQESIPRLLESEKEGDRKSFFAKLKTILLQKLNSRYELSMANIFPNSA</sequence>
<evidence type="ECO:0000313" key="2">
    <source>
        <dbReference type="WBParaSite" id="scf7180000420112.g4749"/>
    </source>
</evidence>
<dbReference type="Proteomes" id="UP000887560">
    <property type="component" value="Unplaced"/>
</dbReference>
<keyword evidence="1" id="KW-1185">Reference proteome</keyword>
<protein>
    <submittedName>
        <fullName evidence="2">Uncharacterized protein</fullName>
    </submittedName>
</protein>
<accession>A0A915NTB6</accession>
<organism evidence="1 2">
    <name type="scientific">Meloidogyne floridensis</name>
    <dbReference type="NCBI Taxonomy" id="298350"/>
    <lineage>
        <taxon>Eukaryota</taxon>
        <taxon>Metazoa</taxon>
        <taxon>Ecdysozoa</taxon>
        <taxon>Nematoda</taxon>
        <taxon>Chromadorea</taxon>
        <taxon>Rhabditida</taxon>
        <taxon>Tylenchina</taxon>
        <taxon>Tylenchomorpha</taxon>
        <taxon>Tylenchoidea</taxon>
        <taxon>Meloidogynidae</taxon>
        <taxon>Meloidogyninae</taxon>
        <taxon>Meloidogyne</taxon>
    </lineage>
</organism>
<name>A0A915NTB6_9BILA</name>
<dbReference type="WBParaSite" id="scf7180000420112.g4749">
    <property type="protein sequence ID" value="scf7180000420112.g4749"/>
    <property type="gene ID" value="scf7180000420112.g4749"/>
</dbReference>
<evidence type="ECO:0000313" key="1">
    <source>
        <dbReference type="Proteomes" id="UP000887560"/>
    </source>
</evidence>
<dbReference type="AlphaFoldDB" id="A0A915NTB6"/>
<reference evidence="2" key="1">
    <citation type="submission" date="2022-11" db="UniProtKB">
        <authorList>
            <consortium name="WormBaseParasite"/>
        </authorList>
    </citation>
    <scope>IDENTIFICATION</scope>
</reference>
<proteinExistence type="predicted"/>